<dbReference type="EMBL" id="CAJNOT010002030">
    <property type="protein sequence ID" value="CAF1276415.1"/>
    <property type="molecule type" value="Genomic_DNA"/>
</dbReference>
<comment type="caution">
    <text evidence="1">The sequence shown here is derived from an EMBL/GenBank/DDBJ whole genome shotgun (WGS) entry which is preliminary data.</text>
</comment>
<evidence type="ECO:0000313" key="1">
    <source>
        <dbReference type="EMBL" id="CAF1276415.1"/>
    </source>
</evidence>
<dbReference type="Gene3D" id="3.80.10.10">
    <property type="entry name" value="Ribonuclease Inhibitor"/>
    <property type="match status" value="2"/>
</dbReference>
<reference evidence="1" key="1">
    <citation type="submission" date="2021-02" db="EMBL/GenBank/DDBJ databases">
        <authorList>
            <person name="Nowell W R."/>
        </authorList>
    </citation>
    <scope>NUCLEOTIDE SEQUENCE</scope>
</reference>
<gene>
    <name evidence="1" type="ORF">ZHD862_LOCUS26693</name>
</gene>
<evidence type="ECO:0000313" key="2">
    <source>
        <dbReference type="Proteomes" id="UP000663864"/>
    </source>
</evidence>
<evidence type="ECO:0008006" key="3">
    <source>
        <dbReference type="Google" id="ProtNLM"/>
    </source>
</evidence>
<name>A0A815BZL4_9BILA</name>
<dbReference type="Proteomes" id="UP000663864">
    <property type="component" value="Unassembled WGS sequence"/>
</dbReference>
<dbReference type="AlphaFoldDB" id="A0A815BZL4"/>
<proteinExistence type="predicted"/>
<dbReference type="InterPro" id="IPR032675">
    <property type="entry name" value="LRR_dom_sf"/>
</dbReference>
<protein>
    <recommendedName>
        <fullName evidence="3">F-box domain-containing protein</fullName>
    </recommendedName>
</protein>
<organism evidence="1 2">
    <name type="scientific">Rotaria sordida</name>
    <dbReference type="NCBI Taxonomy" id="392033"/>
    <lineage>
        <taxon>Eukaryota</taxon>
        <taxon>Metazoa</taxon>
        <taxon>Spiralia</taxon>
        <taxon>Gnathifera</taxon>
        <taxon>Rotifera</taxon>
        <taxon>Eurotatoria</taxon>
        <taxon>Bdelloidea</taxon>
        <taxon>Philodinida</taxon>
        <taxon>Philodinidae</taxon>
        <taxon>Rotaria</taxon>
    </lineage>
</organism>
<sequence length="829" mass="98994">MKRAQNDKIQNFNNCNKKPKLENQITIVNDNKSCLENLTDELLFEIFDYLDTYHIYKGFYYLNKRFKNIFINSTIPEAINILPMSKSNFENYYINIILPNRNRINLLRLTNPFTLDAIFSPPSIILEFIRLEILILDNIQSKNLSKFFYCLRSLTKFHSLTLSLADNIEFLNDIFSNVLSLSKLKYCKIIYQTKNDETPFSPFLTIYDRSPIEYLIIDGCFPFDSLNNLLCCLPRLRHLSMNSFPKKFFYHVQTLRLTTSGDEQYLNAKRWKKLILSSMPYLNIFDINHDGSIRNNNFTYHDIINRFNSSCWLEVGCSIEYLIINGRFPFDSLNNLLCCLPRLRHLSMDSFYKSSFRDLDEDLPLIELKYLKYASLKFGYFIRFDDFEHLAKKFFYHVQTLRLTTNDDEQYLNAKRWQKLIVSVMPYLCIFDINHHGSIQNNNFTYHDIINRFNSSFWLENEWFFTHRHEWSERLDCGIFYSINQYRLNSIKHLSIYGKQATNNSVSYFPNVTQLTIEHYFKTFGDSIPKTLNRLIPLKQLTKLIIKSYDFPFIVIVKLLRCTPKLTTLKFDSFVLDEMNMKLFEQNCGIFYSTNQYRRQEYKFHWEFENQICPNIQETRLNSVKHLLICGKQVANNSVNYFPNVTQLTIEHYFKTSSDNSISKILNRLIPLKQLTKLIIKSYDFPFIVIVKLLHFTPKLTTLKFDSFVLDEMNMKLFEQSKLFEYVSNTNTIKNLEIRNDCLFKQIQLIVNLLPKLEYFKSGMNRKEIGNIIRFLITKPNNKIQNLFFICISETPKICLREINLLIKLENLLNDYFIKYINRDLYLWW</sequence>
<accession>A0A815BZL4</accession>